<dbReference type="InterPro" id="IPR016024">
    <property type="entry name" value="ARM-type_fold"/>
</dbReference>
<dbReference type="PANTHER" id="PTHR45994">
    <property type="entry name" value="FI21225P1"/>
    <property type="match status" value="1"/>
</dbReference>
<dbReference type="SUPFAM" id="SSF48371">
    <property type="entry name" value="ARM repeat"/>
    <property type="match status" value="2"/>
</dbReference>
<evidence type="ECO:0000313" key="5">
    <source>
        <dbReference type="Proteomes" id="UP000191024"/>
    </source>
</evidence>
<dbReference type="EMBL" id="LT598464">
    <property type="protein sequence ID" value="SCU80843.1"/>
    <property type="molecule type" value="Genomic_DNA"/>
</dbReference>
<comment type="subcellular location">
    <subcellularLocation>
        <location evidence="1">Cytoplasm</location>
    </subcellularLocation>
</comment>
<feature type="domain" description="UNC-45/Cro1/She4 central" evidence="3">
    <location>
        <begin position="137"/>
        <end position="285"/>
    </location>
</feature>
<evidence type="ECO:0000313" key="4">
    <source>
        <dbReference type="EMBL" id="SCU80843.1"/>
    </source>
</evidence>
<dbReference type="Gene3D" id="1.25.10.100">
    <property type="match status" value="1"/>
</dbReference>
<evidence type="ECO:0000256" key="1">
    <source>
        <dbReference type="ARBA" id="ARBA00004496"/>
    </source>
</evidence>
<dbReference type="Pfam" id="PF11701">
    <property type="entry name" value="UNC45-central"/>
    <property type="match status" value="1"/>
</dbReference>
<dbReference type="OrthoDB" id="5574718at2759"/>
<dbReference type="Gene3D" id="1.25.10.10">
    <property type="entry name" value="Leucine-rich Repeat Variant"/>
    <property type="match status" value="1"/>
</dbReference>
<protein>
    <submittedName>
        <fullName evidence="4">LAMI_0B03906g1_1</fullName>
    </submittedName>
</protein>
<accession>A0A1G4IVM5</accession>
<gene>
    <name evidence="4" type="ORF">LAMI_0B03906G</name>
</gene>
<dbReference type="GO" id="GO:0051879">
    <property type="term" value="F:Hsp90 protein binding"/>
    <property type="evidence" value="ECO:0007669"/>
    <property type="project" value="TreeGrafter"/>
</dbReference>
<dbReference type="Proteomes" id="UP000191024">
    <property type="component" value="Chromosome B"/>
</dbReference>
<reference evidence="4 5" key="1">
    <citation type="submission" date="2016-03" db="EMBL/GenBank/DDBJ databases">
        <authorList>
            <person name="Devillers H."/>
        </authorList>
    </citation>
    <scope>NUCLEOTIDE SEQUENCE [LARGE SCALE GENOMIC DNA]</scope>
    <source>
        <strain evidence="4">CBS 11717</strain>
    </source>
</reference>
<dbReference type="InterPro" id="IPR011989">
    <property type="entry name" value="ARM-like"/>
</dbReference>
<name>A0A1G4IVM5_9SACH</name>
<dbReference type="STRING" id="1230905.A0A1G4IVM5"/>
<dbReference type="PANTHER" id="PTHR45994:SF1">
    <property type="entry name" value="FI21225P1"/>
    <property type="match status" value="1"/>
</dbReference>
<keyword evidence="2" id="KW-0963">Cytoplasm</keyword>
<evidence type="ECO:0000256" key="2">
    <source>
        <dbReference type="ARBA" id="ARBA00022490"/>
    </source>
</evidence>
<sequence length="739" mass="83368">MTEPKSNANESLKSGAIFVDSTSYNNAINRLFEETFPVDFDGETVIREAFQIHGSSQTYLKTKVHKNVSRSVDVFSRYDRSLAFVLVQCFDNETDSLALLRELKGRIRKSEQNYLFTLSVVLQLLGRFNNYDFVDVKFLVRDLIVRYQNPDIGSMALVIFAKLQERYKQVFNTQFTGCLDALVVESEISGTSDAILTVVKVLTELYAVFTTECTRVFLGQDFQDLLKTRVTQDQNLAIVSFKLLASACIDENVRSFIAENYIDVLQESVNVDRFSLLATIVLIKIWNFAKLKTDIIPLLTNNLVTALGREGTDEGLAIEGLAYMTLMINVKKRLRADSLACSKLLKLLKRKDTESAAKYGVLAIFSNLSVLPSDEKESQRAVQNLRAYSSLKDPAGQLMKSETEDTESVVLFNKRFILKEQLVKLFDDHFKELSLGSRAQAVRIVYNMIRSNQTIRECTKQGGLWIALKDLKASHDSAHYNRYSLWIVTRCLTSDDPSVLFSRISPLNAIPYLFFLIPNGEQATPDQQSDTEQEFNVKATYEALIALTNLASLPECDEICRTISSSPLYWSKITNCMIDTNIRIQRSVLELLANLMANSLHVAVKFFNFDNPASVRNFNLLVKLLYLNDIKSQRAVAAIFANIATSVPFIAQDLSQKSNLIDAVCELLESQGDDADLRTRLMTLLSAMLSANSPQTLIVDERNIRLSNALQAFKNEEMVNSQDKTIASDLVDQLNERQV</sequence>
<evidence type="ECO:0000259" key="3">
    <source>
        <dbReference type="Pfam" id="PF11701"/>
    </source>
</evidence>
<dbReference type="InterPro" id="IPR024660">
    <property type="entry name" value="UCS_central_dom"/>
</dbReference>
<dbReference type="AlphaFoldDB" id="A0A1G4IVM5"/>
<keyword evidence="5" id="KW-1185">Reference proteome</keyword>
<proteinExistence type="predicted"/>
<organism evidence="4 5">
    <name type="scientific">Lachancea mirantina</name>
    <dbReference type="NCBI Taxonomy" id="1230905"/>
    <lineage>
        <taxon>Eukaryota</taxon>
        <taxon>Fungi</taxon>
        <taxon>Dikarya</taxon>
        <taxon>Ascomycota</taxon>
        <taxon>Saccharomycotina</taxon>
        <taxon>Saccharomycetes</taxon>
        <taxon>Saccharomycetales</taxon>
        <taxon>Saccharomycetaceae</taxon>
        <taxon>Lachancea</taxon>
    </lineage>
</organism>
<dbReference type="GO" id="GO:0005737">
    <property type="term" value="C:cytoplasm"/>
    <property type="evidence" value="ECO:0007669"/>
    <property type="project" value="UniProtKB-SubCell"/>
</dbReference>